<dbReference type="Pfam" id="PF13704">
    <property type="entry name" value="Glyco_tranf_2_4"/>
    <property type="match status" value="1"/>
</dbReference>
<accession>A0ABS3LYM7</accession>
<keyword evidence="3" id="KW-0472">Membrane</keyword>
<keyword evidence="5" id="KW-1185">Reference proteome</keyword>
<keyword evidence="2" id="KW-0812">Transmembrane</keyword>
<dbReference type="SUPFAM" id="SSF53448">
    <property type="entry name" value="Nucleotide-diphospho-sugar transferases"/>
    <property type="match status" value="1"/>
</dbReference>
<evidence type="ECO:0000313" key="5">
    <source>
        <dbReference type="Proteomes" id="UP000664771"/>
    </source>
</evidence>
<comment type="caution">
    <text evidence="4">The sequence shown here is derived from an EMBL/GenBank/DDBJ whole genome shotgun (WGS) entry which is preliminary data.</text>
</comment>
<dbReference type="RefSeq" id="WP_207882370.1">
    <property type="nucleotide sequence ID" value="NZ_JAFVMF010000016.1"/>
</dbReference>
<evidence type="ECO:0000313" key="4">
    <source>
        <dbReference type="EMBL" id="MBO1360961.1"/>
    </source>
</evidence>
<sequence>MIITTEHGSFLAISDGRLMTKEKSSEIGCVKVGKFFVIYDGERGKKLKIFDSGRMSYGHLVEVVHHIDGNFSILYLEDRKFLCATPTGGHDGCSYIEPRASVSAWELYRSTAGVVFDARSMYDFDFRENDIDAVKELLLSDLDLLEKRAIFSCVLSNCRDVLVKEIAQRFLVDPSFLSLISQLFDNDLESDIKDLARWLGEGRPESGYYDLRAASSEISRTSLPQYKLDTEEFLRFAARCCVKPIKKSCVVTTIRNEGIYILDWVAHYRAIGVDKIIIYSNNNTDGSEEILKALSDTGLITWCDGHVKQGDNAQGKSYSHCLMLNKEILNYEWSIFVDMDEFLCFDKNMFSDVNDFLDWHSLSREDVIAVNWRFVGSSGQKKRNNASIYSRFFSWGAIDPHIKSIFKPRNFYGACPHEPVSDPRRNSVMVAANKKPYIPLERASGNALSESPLASHAQIYHYFLKSAEEFLWKFSRNRGDFPAISEDIFVNIVDMSAFLDVFLSSFDQIGEEDGGVMMQRQIPLNLQEHERLLGVAAIRQANSNVQKLYDIRVRKLKNEFRLVAPRSPQMEMLAAMLDDERVS</sequence>
<reference evidence="4 5" key="1">
    <citation type="submission" date="2021-03" db="EMBL/GenBank/DDBJ databases">
        <title>The complete genome sequence of Acetobacter sacchari TBRC 11175.</title>
        <authorList>
            <person name="Charoenyingcharoen P."/>
            <person name="Yukphan P."/>
        </authorList>
    </citation>
    <scope>NUCLEOTIDE SEQUENCE [LARGE SCALE GENOMIC DNA]</scope>
    <source>
        <strain evidence="4 5">TBRC 11175</strain>
    </source>
</reference>
<dbReference type="Proteomes" id="UP000664771">
    <property type="component" value="Unassembled WGS sequence"/>
</dbReference>
<proteinExistence type="predicted"/>
<organism evidence="4 5">
    <name type="scientific">Acetobacter sacchari</name>
    <dbReference type="NCBI Taxonomy" id="2661687"/>
    <lineage>
        <taxon>Bacteria</taxon>
        <taxon>Pseudomonadati</taxon>
        <taxon>Pseudomonadota</taxon>
        <taxon>Alphaproteobacteria</taxon>
        <taxon>Acetobacterales</taxon>
        <taxon>Acetobacteraceae</taxon>
        <taxon>Acetobacter</taxon>
    </lineage>
</organism>
<dbReference type="PANTHER" id="PTHR21461">
    <property type="entry name" value="GLYCOSYLTRANSFERASE FAMILY 92 PROTEIN"/>
    <property type="match status" value="1"/>
</dbReference>
<keyword evidence="3" id="KW-1133">Transmembrane helix</keyword>
<gene>
    <name evidence="4" type="ORF">J2D73_14320</name>
</gene>
<dbReference type="EMBL" id="JAFVMF010000016">
    <property type="protein sequence ID" value="MBO1360961.1"/>
    <property type="molecule type" value="Genomic_DNA"/>
</dbReference>
<comment type="subcellular location">
    <subcellularLocation>
        <location evidence="1">Membrane</location>
        <topology evidence="1">Single-pass membrane protein</topology>
    </subcellularLocation>
</comment>
<protein>
    <submittedName>
        <fullName evidence="4">Glycosyltransferase family 2 protein</fullName>
    </submittedName>
</protein>
<evidence type="ECO:0000256" key="2">
    <source>
        <dbReference type="ARBA" id="ARBA00022692"/>
    </source>
</evidence>
<dbReference type="InterPro" id="IPR029044">
    <property type="entry name" value="Nucleotide-diphossugar_trans"/>
</dbReference>
<evidence type="ECO:0000256" key="3">
    <source>
        <dbReference type="ARBA" id="ARBA00022989"/>
    </source>
</evidence>
<dbReference type="PANTHER" id="PTHR21461:SF69">
    <property type="entry name" value="GLYCOSYLTRANSFERASE FAMILY 92 PROTEIN"/>
    <property type="match status" value="1"/>
</dbReference>
<name>A0ABS3LYM7_9PROT</name>
<evidence type="ECO:0000256" key="1">
    <source>
        <dbReference type="ARBA" id="ARBA00004167"/>
    </source>
</evidence>